<proteinExistence type="predicted"/>
<dbReference type="Proteomes" id="UP000029227">
    <property type="component" value="Unassembled WGS sequence"/>
</dbReference>
<accession>A0A090QKR6</accession>
<dbReference type="Pfam" id="PF21880">
    <property type="entry name" value="DUF6916"/>
    <property type="match status" value="1"/>
</dbReference>
<evidence type="ECO:0000313" key="3">
    <source>
        <dbReference type="EMBL" id="KLV01678.1"/>
    </source>
</evidence>
<keyword evidence="5" id="KW-1185">Reference proteome</keyword>
<dbReference type="PATRIC" id="fig|754436.4.peg.909"/>
<evidence type="ECO:0000313" key="4">
    <source>
        <dbReference type="Proteomes" id="UP000029227"/>
    </source>
</evidence>
<dbReference type="OrthoDB" id="5816947at2"/>
<comment type="caution">
    <text evidence="2">The sequence shown here is derived from an EMBL/GenBank/DDBJ whole genome shotgun (WGS) entry which is preliminary data.</text>
</comment>
<dbReference type="EMBL" id="LDOV01000010">
    <property type="protein sequence ID" value="KLV01678.1"/>
    <property type="molecule type" value="Genomic_DNA"/>
</dbReference>
<dbReference type="STRING" id="754436.JCM19237_5302"/>
<name>A0A090QKR6_9GAMM</name>
<dbReference type="EMBL" id="BBMN01000001">
    <property type="protein sequence ID" value="GAL02409.1"/>
    <property type="molecule type" value="Genomic_DNA"/>
</dbReference>
<reference evidence="3 5" key="2">
    <citation type="submission" date="2015-05" db="EMBL/GenBank/DDBJ databases">
        <title>Photobacterium galathea sp. nov.</title>
        <authorList>
            <person name="Machado H."/>
            <person name="Gram L."/>
        </authorList>
    </citation>
    <scope>NUCLEOTIDE SEQUENCE [LARGE SCALE GENOMIC DNA]</scope>
    <source>
        <strain evidence="3 5">DSM 25995</strain>
    </source>
</reference>
<dbReference type="Proteomes" id="UP000036426">
    <property type="component" value="Unassembled WGS sequence"/>
</dbReference>
<dbReference type="RefSeq" id="WP_047873130.1">
    <property type="nucleotide sequence ID" value="NZ_BMYC01000001.1"/>
</dbReference>
<evidence type="ECO:0000313" key="2">
    <source>
        <dbReference type="EMBL" id="GAL02409.1"/>
    </source>
</evidence>
<evidence type="ECO:0000259" key="1">
    <source>
        <dbReference type="Pfam" id="PF21880"/>
    </source>
</evidence>
<feature type="domain" description="DUF6916" evidence="1">
    <location>
        <begin position="4"/>
        <end position="94"/>
    </location>
</feature>
<organism evidence="2 4">
    <name type="scientific">Photobacterium aphoticum</name>
    <dbReference type="NCBI Taxonomy" id="754436"/>
    <lineage>
        <taxon>Bacteria</taxon>
        <taxon>Pseudomonadati</taxon>
        <taxon>Pseudomonadota</taxon>
        <taxon>Gammaproteobacteria</taxon>
        <taxon>Vibrionales</taxon>
        <taxon>Vibrionaceae</taxon>
        <taxon>Photobacterium</taxon>
    </lineage>
</organism>
<evidence type="ECO:0000313" key="5">
    <source>
        <dbReference type="Proteomes" id="UP000036426"/>
    </source>
</evidence>
<dbReference type="eggNOG" id="ENOG5031NVA">
    <property type="taxonomic scope" value="Bacteria"/>
</dbReference>
<sequence length="101" mass="11468">MNPLSMNNAQKLIGETISLFDEQGREGHFVVDAVLPLERHGFDDLGRVIEHFVINFQGDGSTHFPDGHYHFKHPKLGEIPLYVFHKSGHDYEIIVDSQQVG</sequence>
<dbReference type="AlphaFoldDB" id="A0A090QKR6"/>
<dbReference type="InterPro" id="IPR054209">
    <property type="entry name" value="DUF6916"/>
</dbReference>
<gene>
    <name evidence="3" type="ORF">ABT58_04265</name>
    <name evidence="2" type="ORF">JCM19237_5302</name>
</gene>
<reference evidence="2 4" key="1">
    <citation type="journal article" date="2014" name="Genome Announc.">
        <title>Draft Genome Sequences of Two Vibrionaceae Species, Vibrio ponticus C121 and Photobacterium aphoticum C119, Isolated as Coral Reef Microbiota.</title>
        <authorList>
            <person name="Al-saari N."/>
            <person name="Meirelles P.M."/>
            <person name="Mino S."/>
            <person name="Suda W."/>
            <person name="Oshima K."/>
            <person name="Hattori M."/>
            <person name="Ohkuma M."/>
            <person name="Thompson F.L."/>
            <person name="Gomez-Gil B."/>
            <person name="Sawabe T."/>
            <person name="Sawabe T."/>
        </authorList>
    </citation>
    <scope>NUCLEOTIDE SEQUENCE [LARGE SCALE GENOMIC DNA]</scope>
    <source>
        <strain evidence="2 4">JCM 19237</strain>
    </source>
</reference>
<protein>
    <recommendedName>
        <fullName evidence="1">DUF6916 domain-containing protein</fullName>
    </recommendedName>
</protein>